<accession>A0A158JP34</accession>
<keyword evidence="2" id="KW-1185">Reference proteome</keyword>
<evidence type="ECO:0000313" key="2">
    <source>
        <dbReference type="Proteomes" id="UP000054977"/>
    </source>
</evidence>
<gene>
    <name evidence="1" type="ORF">AWB65_06902</name>
</gene>
<protein>
    <submittedName>
        <fullName evidence="1">Uncharacterized protein</fullName>
    </submittedName>
</protein>
<organism evidence="1 2">
    <name type="scientific">Caballeronia humi</name>
    <dbReference type="NCBI Taxonomy" id="326474"/>
    <lineage>
        <taxon>Bacteria</taxon>
        <taxon>Pseudomonadati</taxon>
        <taxon>Pseudomonadota</taxon>
        <taxon>Betaproteobacteria</taxon>
        <taxon>Burkholderiales</taxon>
        <taxon>Burkholderiaceae</taxon>
        <taxon>Caballeronia</taxon>
    </lineage>
</organism>
<dbReference type="EMBL" id="FCNW02000169">
    <property type="protein sequence ID" value="SAL70191.1"/>
    <property type="molecule type" value="Genomic_DNA"/>
</dbReference>
<reference evidence="1" key="1">
    <citation type="submission" date="2016-01" db="EMBL/GenBank/DDBJ databases">
        <authorList>
            <person name="Peeters C."/>
        </authorList>
    </citation>
    <scope>NUCLEOTIDE SEQUENCE [LARGE SCALE GENOMIC DNA]</scope>
    <source>
        <strain evidence="1">LMG 22934</strain>
    </source>
</reference>
<name>A0A158JP34_9BURK</name>
<evidence type="ECO:0000313" key="1">
    <source>
        <dbReference type="EMBL" id="SAL70191.1"/>
    </source>
</evidence>
<sequence length="201" mass="21725">MGGCYSSLIVVFTFFCVEVWRCVAALDFNASGSLSMRVTSSRARFDLHALTRRCRVRSCALEYIVGARATSRSCSFLAVMPGSDSSHCWIVGHMCSNGSCRLRHVCGTLVFRWWVGLTSPSCHAVPRLLRNSARATRSGVAVSAGEVPLSMQVATPRCASRIRDNKSNGSSALNRVRSLRLVASGTEAARKTRSSGVKGES</sequence>
<comment type="caution">
    <text evidence="1">The sequence shown here is derived from an EMBL/GenBank/DDBJ whole genome shotgun (WGS) entry which is preliminary data.</text>
</comment>
<proteinExistence type="predicted"/>
<dbReference type="Proteomes" id="UP000054977">
    <property type="component" value="Unassembled WGS sequence"/>
</dbReference>
<dbReference type="AlphaFoldDB" id="A0A158JP34"/>